<sequence>MFLIPENNPQDDNPTAIPYKTIVEYSLSVGNIKIVVNMPKSIAINGTNRLFNPSVRLATSVSPVVKATADAIVIIISINFYYYLTEFTKSIIKIAKNIPTRIAVSGTNCEGIFNARFATFVRPVVKVASEAVVIIMSI</sequence>
<proteinExistence type="predicted"/>
<name>A0A6H1ZNC9_9ZZZZ</name>
<dbReference type="AlphaFoldDB" id="A0A6H1ZNC9"/>
<organism evidence="1">
    <name type="scientific">viral metagenome</name>
    <dbReference type="NCBI Taxonomy" id="1070528"/>
    <lineage>
        <taxon>unclassified sequences</taxon>
        <taxon>metagenomes</taxon>
        <taxon>organismal metagenomes</taxon>
    </lineage>
</organism>
<dbReference type="EMBL" id="MT144098">
    <property type="protein sequence ID" value="QJA48710.1"/>
    <property type="molecule type" value="Genomic_DNA"/>
</dbReference>
<evidence type="ECO:0000313" key="1">
    <source>
        <dbReference type="EMBL" id="QJA48710.1"/>
    </source>
</evidence>
<reference evidence="1" key="1">
    <citation type="submission" date="2020-03" db="EMBL/GenBank/DDBJ databases">
        <title>The deep terrestrial virosphere.</title>
        <authorList>
            <person name="Holmfeldt K."/>
            <person name="Nilsson E."/>
            <person name="Simone D."/>
            <person name="Lopez-Fernandez M."/>
            <person name="Wu X."/>
            <person name="de Brujin I."/>
            <person name="Lundin D."/>
            <person name="Andersson A."/>
            <person name="Bertilsson S."/>
            <person name="Dopson M."/>
        </authorList>
    </citation>
    <scope>NUCLEOTIDE SEQUENCE</scope>
    <source>
        <strain evidence="1">TM448A01088</strain>
    </source>
</reference>
<accession>A0A6H1ZNC9</accession>
<protein>
    <submittedName>
        <fullName evidence="1">Uncharacterized protein</fullName>
    </submittedName>
</protein>
<gene>
    <name evidence="1" type="ORF">TM448A01088_0010</name>
</gene>